<reference evidence="2" key="2">
    <citation type="submission" date="2021-09" db="EMBL/GenBank/DDBJ databases">
        <authorList>
            <person name="Gilroy R."/>
        </authorList>
    </citation>
    <scope>NUCLEOTIDE SEQUENCE</scope>
    <source>
        <strain evidence="2">ChiBcec21-2208</strain>
    </source>
</reference>
<organism evidence="2 3">
    <name type="scientific">Subdoligranulum variabile</name>
    <dbReference type="NCBI Taxonomy" id="214851"/>
    <lineage>
        <taxon>Bacteria</taxon>
        <taxon>Bacillati</taxon>
        <taxon>Bacillota</taxon>
        <taxon>Clostridia</taxon>
        <taxon>Eubacteriales</taxon>
        <taxon>Oscillospiraceae</taxon>
        <taxon>Subdoligranulum</taxon>
    </lineage>
</organism>
<reference evidence="2" key="1">
    <citation type="journal article" date="2021" name="PeerJ">
        <title>Extensive microbial diversity within the chicken gut microbiome revealed by metagenomics and culture.</title>
        <authorList>
            <person name="Gilroy R."/>
            <person name="Ravi A."/>
            <person name="Getino M."/>
            <person name="Pursley I."/>
            <person name="Horton D.L."/>
            <person name="Alikhan N.F."/>
            <person name="Baker D."/>
            <person name="Gharbi K."/>
            <person name="Hall N."/>
            <person name="Watson M."/>
            <person name="Adriaenssens E.M."/>
            <person name="Foster-Nyarko E."/>
            <person name="Jarju S."/>
            <person name="Secka A."/>
            <person name="Antonio M."/>
            <person name="Oren A."/>
            <person name="Chaudhuri R.R."/>
            <person name="La Ragione R."/>
            <person name="Hildebrand F."/>
            <person name="Pallen M.J."/>
        </authorList>
    </citation>
    <scope>NUCLEOTIDE SEQUENCE</scope>
    <source>
        <strain evidence="2">ChiBcec21-2208</strain>
    </source>
</reference>
<gene>
    <name evidence="2" type="ORF">K8V20_11245</name>
</gene>
<keyword evidence="1" id="KW-0472">Membrane</keyword>
<feature type="transmembrane region" description="Helical" evidence="1">
    <location>
        <begin position="58"/>
        <end position="80"/>
    </location>
</feature>
<evidence type="ECO:0000313" key="3">
    <source>
        <dbReference type="Proteomes" id="UP000782880"/>
    </source>
</evidence>
<dbReference type="AlphaFoldDB" id="A0A921LRN1"/>
<evidence type="ECO:0000313" key="2">
    <source>
        <dbReference type="EMBL" id="HJG29203.1"/>
    </source>
</evidence>
<evidence type="ECO:0008006" key="4">
    <source>
        <dbReference type="Google" id="ProtNLM"/>
    </source>
</evidence>
<protein>
    <recommendedName>
        <fullName evidence="4">DUF340 domain-containing protein</fullName>
    </recommendedName>
</protein>
<comment type="caution">
    <text evidence="2">The sequence shown here is derived from an EMBL/GenBank/DDBJ whole genome shotgun (WGS) entry which is preliminary data.</text>
</comment>
<name>A0A921LRN1_9FIRM</name>
<dbReference type="Proteomes" id="UP000782880">
    <property type="component" value="Unassembled WGS sequence"/>
</dbReference>
<keyword evidence="1" id="KW-1133">Transmembrane helix</keyword>
<keyword evidence="1" id="KW-0812">Transmembrane</keyword>
<evidence type="ECO:0000256" key="1">
    <source>
        <dbReference type="SAM" id="Phobius"/>
    </source>
</evidence>
<dbReference type="EMBL" id="DYVE01000288">
    <property type="protein sequence ID" value="HJG29203.1"/>
    <property type="molecule type" value="Genomic_DNA"/>
</dbReference>
<sequence>MDILLVMLAGMAVGRFLFPAKAKRGNERLALVCTLVLIFSMGVMLGQRDNFLQDLFSLGAASFLMFLVPTVVSIVVVYLLSERFLVKKHRSGKEDPQ</sequence>
<proteinExistence type="predicted"/>
<accession>A0A921LRN1</accession>
<feature type="transmembrane region" description="Helical" evidence="1">
    <location>
        <begin position="29"/>
        <end position="46"/>
    </location>
</feature>